<sequence>MKIALLNDTHFGARNDSLIFDDYFHKFYNDIFFPYLKEHNIKTLIHLGDVVDRRKFINFRIAHNFRHKFLQRLWDEKIDTHILIGNHDIYFRNTNKVNAIKELCTTSDGINEPWIYEEAKVTNFGDIDILMVPWINPENEAETLELLKTAEADICIGHFDLNNFAMNDAMVQTNGYDKSIVKRFERVYSGHFHHKNDDGQIFYLGNQYEITWSDYNNQKYFHVLDTETREVEAVPNPYTIFKKLLYNDKETNYDKFDITDYNQKFVKLVVVNKKDNQMFDRLLERLYNDISVHELKILEDYSDLSAANVSDDVAEGSEDTMKLVSNYVDQLEVDLDKERLKVMIKEMYIEAQDS</sequence>
<dbReference type="InterPro" id="IPR004843">
    <property type="entry name" value="Calcineurin-like_PHP"/>
</dbReference>
<dbReference type="SUPFAM" id="SSF56300">
    <property type="entry name" value="Metallo-dependent phosphatases"/>
    <property type="match status" value="1"/>
</dbReference>
<dbReference type="PANTHER" id="PTHR30337:SF0">
    <property type="entry name" value="NUCLEASE SBCCD SUBUNIT D"/>
    <property type="match status" value="1"/>
</dbReference>
<proteinExistence type="predicted"/>
<feature type="non-terminal residue" evidence="2">
    <location>
        <position position="354"/>
    </location>
</feature>
<gene>
    <name evidence="2" type="ORF">METZ01_LOCUS303408</name>
</gene>
<dbReference type="AlphaFoldDB" id="A0A382MNL5"/>
<dbReference type="EMBL" id="UINC01094912">
    <property type="protein sequence ID" value="SVC50554.1"/>
    <property type="molecule type" value="Genomic_DNA"/>
</dbReference>
<dbReference type="Pfam" id="PF00149">
    <property type="entry name" value="Metallophos"/>
    <property type="match status" value="1"/>
</dbReference>
<reference evidence="2" key="1">
    <citation type="submission" date="2018-05" db="EMBL/GenBank/DDBJ databases">
        <authorList>
            <person name="Lanie J.A."/>
            <person name="Ng W.-L."/>
            <person name="Kazmierczak K.M."/>
            <person name="Andrzejewski T.M."/>
            <person name="Davidsen T.M."/>
            <person name="Wayne K.J."/>
            <person name="Tettelin H."/>
            <person name="Glass J.I."/>
            <person name="Rusch D."/>
            <person name="Podicherti R."/>
            <person name="Tsui H.-C.T."/>
            <person name="Winkler M.E."/>
        </authorList>
    </citation>
    <scope>NUCLEOTIDE SEQUENCE</scope>
</reference>
<organism evidence="2">
    <name type="scientific">marine metagenome</name>
    <dbReference type="NCBI Taxonomy" id="408172"/>
    <lineage>
        <taxon>unclassified sequences</taxon>
        <taxon>metagenomes</taxon>
        <taxon>ecological metagenomes</taxon>
    </lineage>
</organism>
<accession>A0A382MNL5</accession>
<evidence type="ECO:0000313" key="2">
    <source>
        <dbReference type="EMBL" id="SVC50554.1"/>
    </source>
</evidence>
<dbReference type="GO" id="GO:0016787">
    <property type="term" value="F:hydrolase activity"/>
    <property type="evidence" value="ECO:0007669"/>
    <property type="project" value="InterPro"/>
</dbReference>
<dbReference type="PANTHER" id="PTHR30337">
    <property type="entry name" value="COMPONENT OF ATP-DEPENDENT DSDNA EXONUCLEASE"/>
    <property type="match status" value="1"/>
</dbReference>
<feature type="domain" description="Calcineurin-like phosphoesterase" evidence="1">
    <location>
        <begin position="1"/>
        <end position="194"/>
    </location>
</feature>
<dbReference type="InterPro" id="IPR029052">
    <property type="entry name" value="Metallo-depent_PP-like"/>
</dbReference>
<name>A0A382MNL5_9ZZZZ</name>
<dbReference type="Gene3D" id="3.60.21.10">
    <property type="match status" value="1"/>
</dbReference>
<evidence type="ECO:0000259" key="1">
    <source>
        <dbReference type="Pfam" id="PF00149"/>
    </source>
</evidence>
<protein>
    <recommendedName>
        <fullName evidence="1">Calcineurin-like phosphoesterase domain-containing protein</fullName>
    </recommendedName>
</protein>
<dbReference type="InterPro" id="IPR050535">
    <property type="entry name" value="DNA_Repair-Maintenance_Comp"/>
</dbReference>
<dbReference type="CDD" id="cd00838">
    <property type="entry name" value="MPP_superfamily"/>
    <property type="match status" value="1"/>
</dbReference>